<evidence type="ECO:0000256" key="2">
    <source>
        <dbReference type="ARBA" id="ARBA00004861"/>
    </source>
</evidence>
<dbReference type="InterPro" id="IPR014732">
    <property type="entry name" value="OMPdecase"/>
</dbReference>
<dbReference type="InterPro" id="IPR011060">
    <property type="entry name" value="RibuloseP-bd_barrel"/>
</dbReference>
<dbReference type="GO" id="GO:0006207">
    <property type="term" value="P:'de novo' pyrimidine nucleobase biosynthetic process"/>
    <property type="evidence" value="ECO:0007669"/>
    <property type="project" value="InterPro"/>
</dbReference>
<dbReference type="GO" id="GO:0044205">
    <property type="term" value="P:'de novo' UMP biosynthetic process"/>
    <property type="evidence" value="ECO:0007669"/>
    <property type="project" value="UniProtKB-UniPathway"/>
</dbReference>
<dbReference type="FunFam" id="1.10.10.10:FF:000448">
    <property type="entry name" value="FEV (ETS oncogene family)"/>
    <property type="match status" value="1"/>
</dbReference>
<feature type="binding site" evidence="20">
    <location>
        <position position="263"/>
    </location>
    <ligand>
        <name>substrate</name>
    </ligand>
</feature>
<keyword evidence="12" id="KW-0328">Glycosyltransferase</keyword>
<evidence type="ECO:0000256" key="20">
    <source>
        <dbReference type="PIRSR" id="PIRSR614732-2"/>
    </source>
</evidence>
<keyword evidence="18" id="KW-0511">Multifunctional enzyme</keyword>
<evidence type="ECO:0000256" key="21">
    <source>
        <dbReference type="RuleBase" id="RU004019"/>
    </source>
</evidence>
<dbReference type="FunFam" id="2.60.20.10:FF:000002">
    <property type="entry name" value="Crystallin, beta B2"/>
    <property type="match status" value="1"/>
</dbReference>
<dbReference type="PROSITE" id="PS00156">
    <property type="entry name" value="OMPDECASE"/>
    <property type="match status" value="1"/>
</dbReference>
<dbReference type="SMART" id="SM00247">
    <property type="entry name" value="XTALbg"/>
    <property type="match status" value="2"/>
</dbReference>
<evidence type="ECO:0000256" key="19">
    <source>
        <dbReference type="PIRSR" id="PIRSR614732-1"/>
    </source>
</evidence>
<dbReference type="GO" id="GO:0005212">
    <property type="term" value="F:structural constituent of eye lens"/>
    <property type="evidence" value="ECO:0007669"/>
    <property type="project" value="UniProtKB-KW"/>
</dbReference>
<dbReference type="CDD" id="cd04725">
    <property type="entry name" value="OMP_decarboxylase_like"/>
    <property type="match status" value="1"/>
</dbReference>
<comment type="pathway">
    <text evidence="3">Pyrimidine metabolism; UMP biosynthesis via de novo pathway; UMP from orotate: step 1/2.</text>
</comment>
<evidence type="ECO:0000256" key="6">
    <source>
        <dbReference type="ARBA" id="ARBA00009646"/>
    </source>
</evidence>
<dbReference type="UniPathway" id="UPA00070">
    <property type="reaction ID" value="UER00119"/>
</dbReference>
<keyword evidence="11" id="KW-0273">Eye lens protein</keyword>
<evidence type="ECO:0000256" key="15">
    <source>
        <dbReference type="ARBA" id="ARBA00022793"/>
    </source>
</evidence>
<comment type="similarity">
    <text evidence="4 21">Belongs to the ETS family.</text>
</comment>
<dbReference type="PROSITE" id="PS50061">
    <property type="entry name" value="ETS_DOMAIN_3"/>
    <property type="match status" value="1"/>
</dbReference>
<dbReference type="GO" id="GO:0004588">
    <property type="term" value="F:orotate phosphoribosyltransferase activity"/>
    <property type="evidence" value="ECO:0007669"/>
    <property type="project" value="UniProtKB-EC"/>
</dbReference>
<feature type="active site" description="For OMPdecase activity" evidence="19">
    <location>
        <position position="316"/>
    </location>
</feature>
<evidence type="ECO:0000256" key="13">
    <source>
        <dbReference type="ARBA" id="ARBA00022679"/>
    </source>
</evidence>
<comment type="subcellular location">
    <subcellularLocation>
        <location evidence="21">Nucleus</location>
    </subcellularLocation>
</comment>
<feature type="active site" description="For OMPdecase activity" evidence="19">
    <location>
        <position position="321"/>
    </location>
</feature>
<proteinExistence type="inferred from homology"/>
<feature type="domain" description="Beta/gamma crystallin 'Greek key'" evidence="23">
    <location>
        <begin position="663"/>
        <end position="704"/>
    </location>
</feature>
<dbReference type="InterPro" id="IPR029057">
    <property type="entry name" value="PRTase-like"/>
</dbReference>
<dbReference type="Proteomes" id="UP000438429">
    <property type="component" value="Unassembled WGS sequence"/>
</dbReference>
<dbReference type="HAMAP" id="MF_01208">
    <property type="entry name" value="PyrE"/>
    <property type="match status" value="1"/>
</dbReference>
<dbReference type="InterPro" id="IPR004467">
    <property type="entry name" value="Or_phspho_trans_dom"/>
</dbReference>
<comment type="similarity">
    <text evidence="6">Belongs to the beta/gamma-crystallin family.</text>
</comment>
<dbReference type="Gene3D" id="3.40.50.2020">
    <property type="match status" value="1"/>
</dbReference>
<comment type="similarity">
    <text evidence="7">In the C-terminal section; belongs to the OMP decarboxylase family.</text>
</comment>
<dbReference type="SUPFAM" id="SSF46785">
    <property type="entry name" value="Winged helix' DNA-binding domain"/>
    <property type="match status" value="1"/>
</dbReference>
<evidence type="ECO:0000256" key="3">
    <source>
        <dbReference type="ARBA" id="ARBA00004889"/>
    </source>
</evidence>
<dbReference type="Gene3D" id="2.60.20.10">
    <property type="entry name" value="Crystallins"/>
    <property type="match status" value="2"/>
</dbReference>
<dbReference type="InterPro" id="IPR023031">
    <property type="entry name" value="OPRT"/>
</dbReference>
<dbReference type="GO" id="GO:0005634">
    <property type="term" value="C:nucleus"/>
    <property type="evidence" value="ECO:0007669"/>
    <property type="project" value="UniProtKB-SubCell"/>
</dbReference>
<evidence type="ECO:0000256" key="11">
    <source>
        <dbReference type="ARBA" id="ARBA00022613"/>
    </source>
</evidence>
<dbReference type="InterPro" id="IPR011024">
    <property type="entry name" value="G_crystallin-like"/>
</dbReference>
<dbReference type="AlphaFoldDB" id="A0A6A4S403"/>
<comment type="function">
    <text evidence="1">Crystallins are the dominant structural components of the vertebrate eye lens.</text>
</comment>
<evidence type="ECO:0000256" key="5">
    <source>
        <dbReference type="ARBA" id="ARBA00006221"/>
    </source>
</evidence>
<comment type="similarity">
    <text evidence="5">In the N-terminal section; belongs to the purine/pyrimidine phosphoribosyltransferase family.</text>
</comment>
<dbReference type="SUPFAM" id="SSF51366">
    <property type="entry name" value="Ribulose-phoshate binding barrel"/>
    <property type="match status" value="1"/>
</dbReference>
<feature type="domain" description="Beta/gamma crystallin 'Greek key'" evidence="23">
    <location>
        <begin position="570"/>
        <end position="609"/>
    </location>
</feature>
<feature type="binding site" evidence="20">
    <location>
        <position position="285"/>
    </location>
    <ligand>
        <name>substrate</name>
    </ligand>
</feature>
<evidence type="ECO:0000256" key="17">
    <source>
        <dbReference type="ARBA" id="ARBA00023239"/>
    </source>
</evidence>
<evidence type="ECO:0000256" key="10">
    <source>
        <dbReference type="ARBA" id="ARBA00015047"/>
    </source>
</evidence>
<reference evidence="24 25" key="1">
    <citation type="submission" date="2019-06" db="EMBL/GenBank/DDBJ databases">
        <title>Draft genomes of female and male turbot (Scophthalmus maximus).</title>
        <authorList>
            <person name="Xu H."/>
            <person name="Xu X.-W."/>
            <person name="Shao C."/>
            <person name="Chen S."/>
        </authorList>
    </citation>
    <scope>NUCLEOTIDE SEQUENCE [LARGE SCALE GENOMIC DNA]</scope>
    <source>
        <strain evidence="24">Ysfricsl-2016a</strain>
        <tissue evidence="24">Blood</tissue>
    </source>
</reference>
<dbReference type="InterPro" id="IPR001064">
    <property type="entry name" value="Beta/gamma_crystallin"/>
</dbReference>
<dbReference type="PANTHER" id="PTHR19278">
    <property type="entry name" value="OROTATE PHOSPHORIBOSYLTRANSFERASE"/>
    <property type="match status" value="1"/>
</dbReference>
<dbReference type="Pfam" id="PF00215">
    <property type="entry name" value="OMPdecase"/>
    <property type="match status" value="1"/>
</dbReference>
<dbReference type="InterPro" id="IPR018089">
    <property type="entry name" value="OMPdecase_AS"/>
</dbReference>
<comment type="caution">
    <text evidence="24">The sequence shown here is derived from an EMBL/GenBank/DDBJ whole genome shotgun (WGS) entry which is preliminary data.</text>
</comment>
<comment type="pathway">
    <text evidence="2">Pyrimidine metabolism; UMP biosynthesis via de novo pathway; UMP from orotate: step 2/2.</text>
</comment>
<dbReference type="InterPro" id="IPR036390">
    <property type="entry name" value="WH_DNA-bd_sf"/>
</dbReference>
<dbReference type="GO" id="GO:0004590">
    <property type="term" value="F:orotidine-5'-phosphate decarboxylase activity"/>
    <property type="evidence" value="ECO:0007669"/>
    <property type="project" value="UniProtKB-EC"/>
</dbReference>
<sequence>MANICIDSLILKLHDVDGVKFGEYKLKSGLLTPIYIDLRVLVSHPALMNQVSSLMYQRVQDEGLQFDSVCGVPYTALPLATIICSRHELPMLIRRKEAKDYGTKRLVEGSIRAGDTCLIIEDTVTSGASILETAEVLYKEGLKVTDAIVLMDREQGAAKMLASKGIRLHPIISMFKLLNVLQAAERIDSQTAQSVRKFILDNDTFRPGEENGNGAPATKKPCVQQNPELSYADRAELPNVHPLASKLLRLMEEKQSNLCLSADVTSSEELLQLADSLGPKICVLKTHVDILKDYTVALSQKLQALAEKHNFLIFEDRKFADIGNTVRHQYEGGLYQISSWSHIVNAHAVPGPGVVKGLSAVGKALGRGCLLIAQMSSKGSLATGEYTKATLKMAEEQSDFVIGFICGSKIANRPEFIHMTPGVQMLAGGRSKISKLDLCIQKPSRQKITCQVKWLVSRQIFPVINTSSLNVLKASHSFPQQTCWVMITFRISVNSHVTNDEGKRITAVQLFSLDSTRRDVFKHLTYGRAAKYNGRNNIKESWQDDALLRVTPKGEAAAMNTQQMEQMGQFKITVWEEENFQGKRCEFMLECQNIMERGFNKIRSIKVENGPWVGYEYPEFQGQQFILEKGDYPRYEAWSGNSSYRTEHMLSFRPIKCANHSDSKVTLYECEDFQGRKFEMCDDYPSLQAMGWCSKEVPSIKVNSGAWVAYQFPGYRGYQYILERDRHQGEYRNYNEFSTQAHTNQGSSIVQPFFKSESPSALLSEIGNPFSWTRFLAPRRVGARRDDTLSAAAVRRHRHRDAVGDFMVHSLDLLLEFYPTENLLKESKGTSWGPINTGVQKGSGQIQLWQFLLELLSDSTNMSCIAWEGTNGEFKLIDPDEVARRWGERKSKPNMNYDKLSRALRYYYDKNIMTKVHGKRYAYKFDFHGLAQVCQPSTTEQAIYKFQGNFSPIPFAGISKLNLMAPGVGPSGFSYWPGTATTALYHSHNLQPAGPFGTVSPSHISCVNNINSLGSINNHYN</sequence>
<dbReference type="FunFam" id="3.40.50.2020:FF:000025">
    <property type="entry name" value="Uridine monophosphate synthetase"/>
    <property type="match status" value="1"/>
</dbReference>
<protein>
    <recommendedName>
        <fullName evidence="10">Uridine 5'-monophosphate synthase</fullName>
        <ecNumber evidence="8">2.4.2.10</ecNumber>
        <ecNumber evidence="9">4.1.1.23</ecNumber>
    </recommendedName>
</protein>
<dbReference type="EC" id="4.1.1.23" evidence="9"/>
<dbReference type="NCBIfam" id="TIGR01740">
    <property type="entry name" value="pyrF"/>
    <property type="match status" value="1"/>
</dbReference>
<dbReference type="Pfam" id="PF00156">
    <property type="entry name" value="Pribosyltran"/>
    <property type="match status" value="1"/>
</dbReference>
<dbReference type="FunFam" id="2.60.20.10:FF:000004">
    <property type="entry name" value="Crystallin beta A4"/>
    <property type="match status" value="1"/>
</dbReference>
<evidence type="ECO:0000256" key="8">
    <source>
        <dbReference type="ARBA" id="ARBA00011971"/>
    </source>
</evidence>
<feature type="active site" description="For OMPdecase activity" evidence="19">
    <location>
        <position position="318"/>
    </location>
</feature>
<dbReference type="InterPro" id="IPR036388">
    <property type="entry name" value="WH-like_DNA-bd_sf"/>
</dbReference>
<dbReference type="SMART" id="SM00934">
    <property type="entry name" value="OMPdecase"/>
    <property type="match status" value="1"/>
</dbReference>
<evidence type="ECO:0000313" key="25">
    <source>
        <dbReference type="Proteomes" id="UP000438429"/>
    </source>
</evidence>
<dbReference type="SMART" id="SM00413">
    <property type="entry name" value="ETS"/>
    <property type="match status" value="1"/>
</dbReference>
<dbReference type="EMBL" id="VEVO01000019">
    <property type="protein sequence ID" value="KAF0026360.1"/>
    <property type="molecule type" value="Genomic_DNA"/>
</dbReference>
<dbReference type="GO" id="GO:0043565">
    <property type="term" value="F:sequence-specific DNA binding"/>
    <property type="evidence" value="ECO:0007669"/>
    <property type="project" value="InterPro"/>
</dbReference>
<keyword evidence="17" id="KW-0456">Lyase</keyword>
<evidence type="ECO:0000256" key="12">
    <source>
        <dbReference type="ARBA" id="ARBA00022676"/>
    </source>
</evidence>
<dbReference type="Pfam" id="PF00178">
    <property type="entry name" value="Ets"/>
    <property type="match status" value="1"/>
</dbReference>
<dbReference type="GO" id="GO:0003700">
    <property type="term" value="F:DNA-binding transcription factor activity"/>
    <property type="evidence" value="ECO:0007669"/>
    <property type="project" value="InterPro"/>
</dbReference>
<evidence type="ECO:0000256" key="18">
    <source>
        <dbReference type="ARBA" id="ARBA00023268"/>
    </source>
</evidence>
<feature type="domain" description="ETS" evidence="22">
    <location>
        <begin position="846"/>
        <end position="926"/>
    </location>
</feature>
<dbReference type="Pfam" id="PF00030">
    <property type="entry name" value="Crystall"/>
    <property type="match status" value="2"/>
</dbReference>
<keyword evidence="21" id="KW-0539">Nucleus</keyword>
<evidence type="ECO:0000256" key="7">
    <source>
        <dbReference type="ARBA" id="ARBA00009769"/>
    </source>
</evidence>
<dbReference type="PANTHER" id="PTHR19278:SF9">
    <property type="entry name" value="URIDINE 5'-MONOPHOSPHATE SYNTHASE"/>
    <property type="match status" value="1"/>
</dbReference>
<dbReference type="SUPFAM" id="SSF49695">
    <property type="entry name" value="gamma-Crystallin-like"/>
    <property type="match status" value="1"/>
</dbReference>
<evidence type="ECO:0000256" key="4">
    <source>
        <dbReference type="ARBA" id="ARBA00005562"/>
    </source>
</evidence>
<keyword evidence="21" id="KW-0238">DNA-binding</keyword>
<dbReference type="InterPro" id="IPR013785">
    <property type="entry name" value="Aldolase_TIM"/>
</dbReference>
<feature type="domain" description="Beta/gamma crystallin 'Greek key'" evidence="23">
    <location>
        <begin position="610"/>
        <end position="656"/>
    </location>
</feature>
<keyword evidence="13" id="KW-0808">Transferase</keyword>
<evidence type="ECO:0000259" key="23">
    <source>
        <dbReference type="PROSITE" id="PS50915"/>
    </source>
</evidence>
<gene>
    <name evidence="24" type="ORF">F2P81_021097</name>
</gene>
<dbReference type="InterPro" id="IPR000836">
    <property type="entry name" value="PRTase_dom"/>
</dbReference>
<dbReference type="Gene3D" id="1.10.10.10">
    <property type="entry name" value="Winged helix-like DNA-binding domain superfamily/Winged helix DNA-binding domain"/>
    <property type="match status" value="1"/>
</dbReference>
<evidence type="ECO:0000313" key="24">
    <source>
        <dbReference type="EMBL" id="KAF0026360.1"/>
    </source>
</evidence>
<dbReference type="InterPro" id="IPR000418">
    <property type="entry name" value="Ets_dom"/>
</dbReference>
<keyword evidence="15" id="KW-0210">Decarboxylase</keyword>
<dbReference type="EC" id="2.4.2.10" evidence="8"/>
<organism evidence="24 25">
    <name type="scientific">Scophthalmus maximus</name>
    <name type="common">Turbot</name>
    <name type="synonym">Psetta maxima</name>
    <dbReference type="NCBI Taxonomy" id="52904"/>
    <lineage>
        <taxon>Eukaryota</taxon>
        <taxon>Metazoa</taxon>
        <taxon>Chordata</taxon>
        <taxon>Craniata</taxon>
        <taxon>Vertebrata</taxon>
        <taxon>Euteleostomi</taxon>
        <taxon>Actinopterygii</taxon>
        <taxon>Neopterygii</taxon>
        <taxon>Teleostei</taxon>
        <taxon>Neoteleostei</taxon>
        <taxon>Acanthomorphata</taxon>
        <taxon>Carangaria</taxon>
        <taxon>Pleuronectiformes</taxon>
        <taxon>Pleuronectoidei</taxon>
        <taxon>Scophthalmidae</taxon>
        <taxon>Scophthalmus</taxon>
    </lineage>
</organism>
<evidence type="ECO:0000256" key="14">
    <source>
        <dbReference type="ARBA" id="ARBA00022737"/>
    </source>
</evidence>
<dbReference type="PRINTS" id="PR00454">
    <property type="entry name" value="ETSDOMAIN"/>
</dbReference>
<dbReference type="Gene3D" id="3.20.20.70">
    <property type="entry name" value="Aldolase class I"/>
    <property type="match status" value="1"/>
</dbReference>
<dbReference type="PROSITE" id="PS50915">
    <property type="entry name" value="CRYSTALLIN_BETA_GAMMA"/>
    <property type="match status" value="3"/>
</dbReference>
<accession>A0A6A4S403</accession>
<dbReference type="PRINTS" id="PR01367">
    <property type="entry name" value="BGCRYSTALLIN"/>
</dbReference>
<evidence type="ECO:0000256" key="1">
    <source>
        <dbReference type="ARBA" id="ARBA00003689"/>
    </source>
</evidence>
<name>A0A6A4S403_SCOMX</name>
<dbReference type="PROSITE" id="PS00345">
    <property type="entry name" value="ETS_DOMAIN_1"/>
    <property type="match status" value="1"/>
</dbReference>
<dbReference type="NCBIfam" id="TIGR00336">
    <property type="entry name" value="pyrE"/>
    <property type="match status" value="1"/>
</dbReference>
<keyword evidence="16" id="KW-0665">Pyrimidine biosynthesis</keyword>
<dbReference type="SUPFAM" id="SSF53271">
    <property type="entry name" value="PRTase-like"/>
    <property type="match status" value="1"/>
</dbReference>
<dbReference type="PROSITE" id="PS00346">
    <property type="entry name" value="ETS_DOMAIN_2"/>
    <property type="match status" value="1"/>
</dbReference>
<dbReference type="CDD" id="cd06223">
    <property type="entry name" value="PRTases_typeI"/>
    <property type="match status" value="1"/>
</dbReference>
<dbReference type="FunFam" id="3.20.20.70:FF:000114">
    <property type="entry name" value="Decarboxylase,orotidine phosphate"/>
    <property type="match status" value="1"/>
</dbReference>
<feature type="binding site" evidence="20">
    <location>
        <position position="376"/>
    </location>
    <ligand>
        <name>substrate</name>
    </ligand>
</feature>
<evidence type="ECO:0000256" key="16">
    <source>
        <dbReference type="ARBA" id="ARBA00022975"/>
    </source>
</evidence>
<keyword evidence="14" id="KW-0677">Repeat</keyword>
<dbReference type="InterPro" id="IPR001754">
    <property type="entry name" value="OMPdeCOase_dom"/>
</dbReference>
<evidence type="ECO:0000256" key="9">
    <source>
        <dbReference type="ARBA" id="ARBA00012321"/>
    </source>
</evidence>
<evidence type="ECO:0000259" key="22">
    <source>
        <dbReference type="PROSITE" id="PS50061"/>
    </source>
</evidence>